<feature type="transmembrane region" description="Helical" evidence="1">
    <location>
        <begin position="149"/>
        <end position="170"/>
    </location>
</feature>
<proteinExistence type="predicted"/>
<feature type="transmembrane region" description="Helical" evidence="1">
    <location>
        <begin position="6"/>
        <end position="28"/>
    </location>
</feature>
<dbReference type="RefSeq" id="WP_329775287.1">
    <property type="nucleotide sequence ID" value="NZ_JAYDYW010000006.1"/>
</dbReference>
<evidence type="ECO:0000256" key="1">
    <source>
        <dbReference type="SAM" id="Phobius"/>
    </source>
</evidence>
<feature type="transmembrane region" description="Helical" evidence="1">
    <location>
        <begin position="40"/>
        <end position="59"/>
    </location>
</feature>
<reference evidence="3" key="1">
    <citation type="submission" date="2023-07" db="EMBL/GenBank/DDBJ databases">
        <title>Draft genome sequence of Agarivorans aestuarii strain ZMCS4, a CAZymes producing bacteria isolated from the marine brown algae Clodostephus spongiosus.</title>
        <authorList>
            <person name="Lorente B."/>
            <person name="Cabral C."/>
            <person name="Frias J."/>
            <person name="Faria J."/>
            <person name="Toubarro D."/>
        </authorList>
    </citation>
    <scope>NUCLEOTIDE SEQUENCE [LARGE SCALE GENOMIC DNA]</scope>
    <source>
        <strain evidence="3">ZMCS4</strain>
    </source>
</reference>
<dbReference type="EMBL" id="JAYDYW010000006">
    <property type="protein sequence ID" value="MEE1674109.1"/>
    <property type="molecule type" value="Genomic_DNA"/>
</dbReference>
<feature type="transmembrane region" description="Helical" evidence="1">
    <location>
        <begin position="95"/>
        <end position="113"/>
    </location>
</feature>
<sequence length="233" mass="25410">MPSLYTTLFVSLVSCSALAFLVLMLVLHKGELCPGQTGRIQRQLSTLVSFITLAGLSGIESQQATWLLGLVFASALVGWVLTYKINKLKHKRSLNLNYWWLMGAPLLLASAVVLLQHSIAIFSFMACAAAIAHWLMVKAKHRLTSFDKLLPFAGLAAAMCSLVAVCIYLVLNQTLLEQGDTVKHFVVMSSLLLLATLLWLFPQLKKTAPPAPLLLAVAFISFISSLNLQALSV</sequence>
<comment type="caution">
    <text evidence="2">The sequence shown here is derived from an EMBL/GenBank/DDBJ whole genome shotgun (WGS) entry which is preliminary data.</text>
</comment>
<evidence type="ECO:0000313" key="2">
    <source>
        <dbReference type="EMBL" id="MEE1674109.1"/>
    </source>
</evidence>
<evidence type="ECO:0000313" key="3">
    <source>
        <dbReference type="Proteomes" id="UP001310248"/>
    </source>
</evidence>
<name>A0ABU7G4L9_9ALTE</name>
<keyword evidence="1" id="KW-1133">Transmembrane helix</keyword>
<keyword evidence="3" id="KW-1185">Reference proteome</keyword>
<keyword evidence="1" id="KW-0812">Transmembrane</keyword>
<gene>
    <name evidence="2" type="ORF">SNR37_003541</name>
</gene>
<organism evidence="2 3">
    <name type="scientific">Agarivorans aestuarii</name>
    <dbReference type="NCBI Taxonomy" id="1563703"/>
    <lineage>
        <taxon>Bacteria</taxon>
        <taxon>Pseudomonadati</taxon>
        <taxon>Pseudomonadota</taxon>
        <taxon>Gammaproteobacteria</taxon>
        <taxon>Alteromonadales</taxon>
        <taxon>Alteromonadaceae</taxon>
        <taxon>Agarivorans</taxon>
    </lineage>
</organism>
<accession>A0ABU7G4L9</accession>
<feature type="transmembrane region" description="Helical" evidence="1">
    <location>
        <begin position="119"/>
        <end position="137"/>
    </location>
</feature>
<feature type="transmembrane region" description="Helical" evidence="1">
    <location>
        <begin position="65"/>
        <end position="83"/>
    </location>
</feature>
<protein>
    <submittedName>
        <fullName evidence="2">Uncharacterized protein</fullName>
    </submittedName>
</protein>
<dbReference type="Proteomes" id="UP001310248">
    <property type="component" value="Unassembled WGS sequence"/>
</dbReference>
<feature type="transmembrane region" description="Helical" evidence="1">
    <location>
        <begin position="213"/>
        <end position="231"/>
    </location>
</feature>
<keyword evidence="1" id="KW-0472">Membrane</keyword>
<feature type="transmembrane region" description="Helical" evidence="1">
    <location>
        <begin position="182"/>
        <end position="201"/>
    </location>
</feature>